<sequence>MEVIYYMIDLFSSLARQIVEKCNTKQKNRLREQSQRRFSLCAILSQVCIFLYERRI</sequence>
<dbReference type="AlphaFoldDB" id="A0A212J5B8"/>
<evidence type="ECO:0000313" key="1">
    <source>
        <dbReference type="EMBL" id="SBV94651.1"/>
    </source>
</evidence>
<reference evidence="1" key="1">
    <citation type="submission" date="2016-04" db="EMBL/GenBank/DDBJ databases">
        <authorList>
            <person name="Evans L.H."/>
            <person name="Alamgir A."/>
            <person name="Owens N."/>
            <person name="Weber N.D."/>
            <person name="Virtaneva K."/>
            <person name="Barbian K."/>
            <person name="Babar A."/>
            <person name="Rosenke K."/>
        </authorList>
    </citation>
    <scope>NUCLEOTIDE SEQUENCE</scope>
    <source>
        <strain evidence="1">86</strain>
    </source>
</reference>
<gene>
    <name evidence="1" type="ORF">KL86CLO1_10542</name>
</gene>
<proteinExistence type="predicted"/>
<dbReference type="EMBL" id="FLUN01000001">
    <property type="protein sequence ID" value="SBV94651.1"/>
    <property type="molecule type" value="Genomic_DNA"/>
</dbReference>
<protein>
    <submittedName>
        <fullName evidence="1">Uncharacterized protein</fullName>
    </submittedName>
</protein>
<name>A0A212J5B8_9FIRM</name>
<organism evidence="1">
    <name type="scientific">uncultured Eubacteriales bacterium</name>
    <dbReference type="NCBI Taxonomy" id="172733"/>
    <lineage>
        <taxon>Bacteria</taxon>
        <taxon>Bacillati</taxon>
        <taxon>Bacillota</taxon>
        <taxon>Clostridia</taxon>
        <taxon>Eubacteriales</taxon>
        <taxon>environmental samples</taxon>
    </lineage>
</organism>
<accession>A0A212J5B8</accession>